<keyword evidence="2" id="KW-1185">Reference proteome</keyword>
<evidence type="ECO:0000313" key="2">
    <source>
        <dbReference type="Proteomes" id="UP000266673"/>
    </source>
</evidence>
<dbReference type="AlphaFoldDB" id="A0A397W151"/>
<accession>A0A397W151</accession>
<name>A0A397W151_9GLOM</name>
<dbReference type="EMBL" id="QKWP01000083">
    <property type="protein sequence ID" value="RIB27928.1"/>
    <property type="molecule type" value="Genomic_DNA"/>
</dbReference>
<dbReference type="OrthoDB" id="2445115at2759"/>
<gene>
    <name evidence="1" type="ORF">C2G38_2159322</name>
</gene>
<evidence type="ECO:0000313" key="1">
    <source>
        <dbReference type="EMBL" id="RIB27928.1"/>
    </source>
</evidence>
<comment type="caution">
    <text evidence="1">The sequence shown here is derived from an EMBL/GenBank/DDBJ whole genome shotgun (WGS) entry which is preliminary data.</text>
</comment>
<organism evidence="1 2">
    <name type="scientific">Gigaspora rosea</name>
    <dbReference type="NCBI Taxonomy" id="44941"/>
    <lineage>
        <taxon>Eukaryota</taxon>
        <taxon>Fungi</taxon>
        <taxon>Fungi incertae sedis</taxon>
        <taxon>Mucoromycota</taxon>
        <taxon>Glomeromycotina</taxon>
        <taxon>Glomeromycetes</taxon>
        <taxon>Diversisporales</taxon>
        <taxon>Gigasporaceae</taxon>
        <taxon>Gigaspora</taxon>
    </lineage>
</organism>
<dbReference type="Proteomes" id="UP000266673">
    <property type="component" value="Unassembled WGS sequence"/>
</dbReference>
<reference evidence="1 2" key="1">
    <citation type="submission" date="2018-06" db="EMBL/GenBank/DDBJ databases">
        <title>Comparative genomics reveals the genomic features of Rhizophagus irregularis, R. cerebriforme, R. diaphanum and Gigaspora rosea, and their symbiotic lifestyle signature.</title>
        <authorList>
            <person name="Morin E."/>
            <person name="San Clemente H."/>
            <person name="Chen E.C.H."/>
            <person name="De La Providencia I."/>
            <person name="Hainaut M."/>
            <person name="Kuo A."/>
            <person name="Kohler A."/>
            <person name="Murat C."/>
            <person name="Tang N."/>
            <person name="Roy S."/>
            <person name="Loubradou J."/>
            <person name="Henrissat B."/>
            <person name="Grigoriev I.V."/>
            <person name="Corradi N."/>
            <person name="Roux C."/>
            <person name="Martin F.M."/>
        </authorList>
    </citation>
    <scope>NUCLEOTIDE SEQUENCE [LARGE SCALE GENOMIC DNA]</scope>
    <source>
        <strain evidence="1 2">DAOM 194757</strain>
    </source>
</reference>
<proteinExistence type="predicted"/>
<protein>
    <submittedName>
        <fullName evidence="1">Uncharacterized protein</fullName>
    </submittedName>
</protein>
<sequence length="80" mass="9338">MSVQQQEHLMQLILTKHVLKKIIFNVEFDDTDNSDNNLKQFEEENIMQTIANIDNFNSNDLVAYNEAIIETSIQATIMFM</sequence>